<dbReference type="EMBL" id="APWK03000112">
    <property type="protein sequence ID" value="PHH50818.1"/>
    <property type="molecule type" value="Genomic_DNA"/>
</dbReference>
<dbReference type="Gene3D" id="3.90.700.10">
    <property type="entry name" value="Succinate dehydrogenase/fumarate reductase flavoprotein, catalytic domain"/>
    <property type="match status" value="1"/>
</dbReference>
<evidence type="ECO:0000256" key="3">
    <source>
        <dbReference type="ARBA" id="ARBA00023002"/>
    </source>
</evidence>
<dbReference type="GO" id="GO:0016156">
    <property type="term" value="F:fumarate reductase (NADH) activity"/>
    <property type="evidence" value="ECO:0007669"/>
    <property type="project" value="UniProtKB-EC"/>
</dbReference>
<keyword evidence="4" id="KW-0732">Signal</keyword>
<comment type="function">
    <text evidence="4">Irreversibly catalyzes the reduction of fumarate to succinate.</text>
</comment>
<feature type="chain" id="PRO_5022259681" description="Fumarate reductase" evidence="4">
    <location>
        <begin position="25"/>
        <end position="524"/>
    </location>
</feature>
<dbReference type="GO" id="GO:0010181">
    <property type="term" value="F:FMN binding"/>
    <property type="evidence" value="ECO:0007669"/>
    <property type="project" value="InterPro"/>
</dbReference>
<dbReference type="Gene3D" id="3.50.50.60">
    <property type="entry name" value="FAD/NAD(P)-binding domain"/>
    <property type="match status" value="1"/>
</dbReference>
<comment type="caution">
    <text evidence="6">The sequence shown here is derived from an EMBL/GenBank/DDBJ whole genome shotgun (WGS) entry which is preliminary data.</text>
</comment>
<dbReference type="InterPro" id="IPR003953">
    <property type="entry name" value="FAD-dep_OxRdtase_2_FAD-bd"/>
</dbReference>
<dbReference type="SUPFAM" id="SSF56425">
    <property type="entry name" value="Succinate dehydrogenase/fumarate reductase flavoprotein, catalytic domain"/>
    <property type="match status" value="1"/>
</dbReference>
<feature type="domain" description="FAD-dependent oxidoreductase 2 FAD-binding" evidence="5">
    <location>
        <begin position="49"/>
        <end position="503"/>
    </location>
</feature>
<accession>A0A2C5WT30</accession>
<comment type="catalytic activity">
    <reaction evidence="4">
        <text>succinate + NAD(+) = fumarate + NADH + H(+)</text>
        <dbReference type="Rhea" id="RHEA:18281"/>
        <dbReference type="ChEBI" id="CHEBI:15378"/>
        <dbReference type="ChEBI" id="CHEBI:29806"/>
        <dbReference type="ChEBI" id="CHEBI:30031"/>
        <dbReference type="ChEBI" id="CHEBI:57540"/>
        <dbReference type="ChEBI" id="CHEBI:57945"/>
        <dbReference type="EC" id="1.3.1.6"/>
    </reaction>
</comment>
<reference evidence="6 7" key="1">
    <citation type="journal article" date="2013" name="Fungal Biol.">
        <title>Analysis of microsatellite markers in the genome of the plant pathogen Ceratocystis fimbriata.</title>
        <authorList>
            <person name="Simpson M.C."/>
            <person name="Wilken P.M."/>
            <person name="Coetzee M.P."/>
            <person name="Wingfield M.J."/>
            <person name="Wingfield B.D."/>
        </authorList>
    </citation>
    <scope>NUCLEOTIDE SEQUENCE [LARGE SCALE GENOMIC DNA]</scope>
    <source>
        <strain evidence="6 7">CBS 114723</strain>
    </source>
</reference>
<evidence type="ECO:0000313" key="6">
    <source>
        <dbReference type="EMBL" id="PHH50818.1"/>
    </source>
</evidence>
<feature type="signal peptide" evidence="4">
    <location>
        <begin position="1"/>
        <end position="24"/>
    </location>
</feature>
<dbReference type="EC" id="1.3.1.6" evidence="4"/>
<dbReference type="PANTHER" id="PTHR43400">
    <property type="entry name" value="FUMARATE REDUCTASE"/>
    <property type="match status" value="1"/>
</dbReference>
<evidence type="ECO:0000256" key="4">
    <source>
        <dbReference type="RuleBase" id="RU366062"/>
    </source>
</evidence>
<proteinExistence type="inferred from homology"/>
<dbReference type="Pfam" id="PF00890">
    <property type="entry name" value="FAD_binding_2"/>
    <property type="match status" value="1"/>
</dbReference>
<gene>
    <name evidence="6" type="primary">OSM1</name>
    <name evidence="6" type="ORF">CFIMG_005000RA</name>
</gene>
<dbReference type="InterPro" id="IPR027477">
    <property type="entry name" value="Succ_DH/fumarate_Rdtase_cat_sf"/>
</dbReference>
<dbReference type="AlphaFoldDB" id="A0A2C5WT30"/>
<keyword evidence="3 4" id="KW-0560">Oxidoreductase</keyword>
<keyword evidence="7" id="KW-1185">Reference proteome</keyword>
<dbReference type="InterPro" id="IPR010960">
    <property type="entry name" value="Flavocytochrome_c"/>
</dbReference>
<dbReference type="SUPFAM" id="SSF51905">
    <property type="entry name" value="FAD/NAD(P)-binding domain"/>
    <property type="match status" value="1"/>
</dbReference>
<dbReference type="OrthoDB" id="10254877at2759"/>
<keyword evidence="2 4" id="KW-0274">FAD</keyword>
<name>A0A2C5WT30_9PEZI</name>
<keyword evidence="1 4" id="KW-0285">Flavoprotein</keyword>
<dbReference type="PANTHER" id="PTHR43400:SF12">
    <property type="entry name" value="FUMARATE REDUCTASE"/>
    <property type="match status" value="1"/>
</dbReference>
<sequence>MNRRQLAQVSFVLFLTILLTKLLSNSQTRSSTFAVRQATDMPPPLKQPVIVVGSGLAGLTAAYTALQAGASVRMLDRGAKPGGNSIKASSGINGAYTRFQAASGIASDTMFLEDSIKSAGQRYNEAGSGADSVPVDREGLVRLLTEQSKHAVEWLTDEIGVDLSVVATLGGHSVPRTHRGAGKLPPGAALVNGLLAKLKETSEFQLTSAAEVMKVTTETATGHVTGVEYTVNGELKNLAGPVVFAAGGFAGDTHGLLARYRPDLAGFPATAEERPGAQDLLVAVGAELLDMDSVQIHPTGFIDPANERSRSKFLAAEVLRGEGGILLDSGGNRFVNELDLRSVVSDAIMKTPQNVAEGVKQWDISIVLDPGASEALASHLGFYTWKGLMQKRKVKDLPPAFINGLKGYSDIVAGKVEDPLGRTSFGSWKLKPEQEGFEEAEIYIGKITPVVHFTMGGVAFDTKSRVLKRDGTGGELTPIPGLFAAGEITGGIHGDNRLGGSSLLECVVYGRIAGEAAADELRAT</sequence>
<protein>
    <recommendedName>
        <fullName evidence="4">Fumarate reductase</fullName>
        <ecNumber evidence="4">1.3.1.6</ecNumber>
    </recommendedName>
</protein>
<reference evidence="6 7" key="2">
    <citation type="journal article" date="2013" name="IMA Fungus">
        <title>IMA Genome-F 1: Ceratocystis fimbriata: Draft nuclear genome sequence for the plant pathogen, Ceratocystis fimbriata.</title>
        <authorList>
            <person name="Wilken P.M."/>
            <person name="Steenkamp E.T."/>
            <person name="Wingfield M.J."/>
            <person name="de Beer Z.W."/>
            <person name="Wingfield B.D."/>
        </authorList>
    </citation>
    <scope>NUCLEOTIDE SEQUENCE [LARGE SCALE GENOMIC DNA]</scope>
    <source>
        <strain evidence="6 7">CBS 114723</strain>
    </source>
</reference>
<comment type="similarity">
    <text evidence="4">Belongs to the FAD-dependent oxidoreductase 2 family. FRD/SDH subfamily.</text>
</comment>
<dbReference type="STRING" id="1035309.A0A2C5WT30"/>
<evidence type="ECO:0000313" key="7">
    <source>
        <dbReference type="Proteomes" id="UP000222788"/>
    </source>
</evidence>
<dbReference type="Proteomes" id="UP000222788">
    <property type="component" value="Unassembled WGS sequence"/>
</dbReference>
<evidence type="ECO:0000259" key="5">
    <source>
        <dbReference type="Pfam" id="PF00890"/>
    </source>
</evidence>
<evidence type="ECO:0000256" key="2">
    <source>
        <dbReference type="ARBA" id="ARBA00022827"/>
    </source>
</evidence>
<dbReference type="InterPro" id="IPR036188">
    <property type="entry name" value="FAD/NAD-bd_sf"/>
</dbReference>
<evidence type="ECO:0000256" key="1">
    <source>
        <dbReference type="ARBA" id="ARBA00022630"/>
    </source>
</evidence>
<dbReference type="NCBIfam" id="TIGR01813">
    <property type="entry name" value="flavo_cyto_c"/>
    <property type="match status" value="1"/>
</dbReference>
<dbReference type="InterPro" id="IPR050315">
    <property type="entry name" value="FAD-oxidoreductase_2"/>
</dbReference>
<comment type="cofactor">
    <cofactor evidence="4">
        <name>FAD</name>
        <dbReference type="ChEBI" id="CHEBI:57692"/>
    </cofactor>
    <text evidence="4">Binds 1 FAD per monomer.</text>
</comment>
<organism evidence="6 7">
    <name type="scientific">Ceratocystis fimbriata CBS 114723</name>
    <dbReference type="NCBI Taxonomy" id="1035309"/>
    <lineage>
        <taxon>Eukaryota</taxon>
        <taxon>Fungi</taxon>
        <taxon>Dikarya</taxon>
        <taxon>Ascomycota</taxon>
        <taxon>Pezizomycotina</taxon>
        <taxon>Sordariomycetes</taxon>
        <taxon>Hypocreomycetidae</taxon>
        <taxon>Microascales</taxon>
        <taxon>Ceratocystidaceae</taxon>
        <taxon>Ceratocystis</taxon>
    </lineage>
</organism>